<feature type="domain" description="BTB" evidence="2">
    <location>
        <begin position="100"/>
        <end position="170"/>
    </location>
</feature>
<dbReference type="InterPro" id="IPR011333">
    <property type="entry name" value="SKP1/BTB/POZ_sf"/>
</dbReference>
<proteinExistence type="predicted"/>
<dbReference type="Proteomes" id="UP001152300">
    <property type="component" value="Unassembled WGS sequence"/>
</dbReference>
<dbReference type="Gene3D" id="3.30.710.10">
    <property type="entry name" value="Potassium Channel Kv1.1, Chain A"/>
    <property type="match status" value="1"/>
</dbReference>
<feature type="compositionally biased region" description="Basic and acidic residues" evidence="1">
    <location>
        <begin position="51"/>
        <end position="60"/>
    </location>
</feature>
<reference evidence="3" key="1">
    <citation type="submission" date="2022-11" db="EMBL/GenBank/DDBJ databases">
        <title>Genome Resource of Sclerotinia nivalis Strain SnTB1, a Plant Pathogen Isolated from American Ginseng.</title>
        <authorList>
            <person name="Fan S."/>
        </authorList>
    </citation>
    <scope>NUCLEOTIDE SEQUENCE</scope>
    <source>
        <strain evidence="3">SnTB1</strain>
    </source>
</reference>
<dbReference type="Pfam" id="PF00651">
    <property type="entry name" value="BTB"/>
    <property type="match status" value="1"/>
</dbReference>
<dbReference type="InterPro" id="IPR000210">
    <property type="entry name" value="BTB/POZ_dom"/>
</dbReference>
<dbReference type="CDD" id="cd18186">
    <property type="entry name" value="BTB_POZ_ZBTB_KLHL-like"/>
    <property type="match status" value="1"/>
</dbReference>
<evidence type="ECO:0000313" key="4">
    <source>
        <dbReference type="Proteomes" id="UP001152300"/>
    </source>
</evidence>
<name>A0A9X0AF55_9HELO</name>
<protein>
    <recommendedName>
        <fullName evidence="2">BTB domain-containing protein</fullName>
    </recommendedName>
</protein>
<sequence>MPPLPSISASRPVAPDGKLSRPDGSVFGDAKKVSKSMDPISANADSIEPAKSNEDEIPGKRKAKEVDMRHFKKSRIFESVSFYYNSQGYVVLTIGSSFDEMITLIVNESRPETILVHKNLLCAASPFFEAACKPEWQTGDKFIIKLPEDNAGLIKVLVSWVYRQEIVYLGTWYSSRKLEGLIGTYLLAEKYQMPRLQNNIMDAMVHEVVDRYRWIFGLYIASIYQYTLPNSRLRLFAINGSLYKRDALRLFDYKQKHFPPEFVWDLAVAFSRDSDAARKGSFLMSKTQHCELYHVHEAGHQGKCTVLKLPQYDALLSSS</sequence>
<dbReference type="AlphaFoldDB" id="A0A9X0AF55"/>
<feature type="region of interest" description="Disordered" evidence="1">
    <location>
        <begin position="1"/>
        <end position="60"/>
    </location>
</feature>
<keyword evidence="4" id="KW-1185">Reference proteome</keyword>
<evidence type="ECO:0000259" key="2">
    <source>
        <dbReference type="PROSITE" id="PS50097"/>
    </source>
</evidence>
<gene>
    <name evidence="3" type="ORF">OCU04_009501</name>
</gene>
<dbReference type="OrthoDB" id="1022638at2759"/>
<dbReference type="PANTHER" id="PTHR47843">
    <property type="entry name" value="BTB DOMAIN-CONTAINING PROTEIN-RELATED"/>
    <property type="match status" value="1"/>
</dbReference>
<dbReference type="PROSITE" id="PS50097">
    <property type="entry name" value="BTB"/>
    <property type="match status" value="1"/>
</dbReference>
<dbReference type="SUPFAM" id="SSF54695">
    <property type="entry name" value="POZ domain"/>
    <property type="match status" value="1"/>
</dbReference>
<organism evidence="3 4">
    <name type="scientific">Sclerotinia nivalis</name>
    <dbReference type="NCBI Taxonomy" id="352851"/>
    <lineage>
        <taxon>Eukaryota</taxon>
        <taxon>Fungi</taxon>
        <taxon>Dikarya</taxon>
        <taxon>Ascomycota</taxon>
        <taxon>Pezizomycotina</taxon>
        <taxon>Leotiomycetes</taxon>
        <taxon>Helotiales</taxon>
        <taxon>Sclerotiniaceae</taxon>
        <taxon>Sclerotinia</taxon>
    </lineage>
</organism>
<evidence type="ECO:0000313" key="3">
    <source>
        <dbReference type="EMBL" id="KAJ8061701.1"/>
    </source>
</evidence>
<evidence type="ECO:0000256" key="1">
    <source>
        <dbReference type="SAM" id="MobiDB-lite"/>
    </source>
</evidence>
<comment type="caution">
    <text evidence="3">The sequence shown here is derived from an EMBL/GenBank/DDBJ whole genome shotgun (WGS) entry which is preliminary data.</text>
</comment>
<accession>A0A9X0AF55</accession>
<dbReference type="EMBL" id="JAPEIS010000011">
    <property type="protein sequence ID" value="KAJ8061701.1"/>
    <property type="molecule type" value="Genomic_DNA"/>
</dbReference>
<dbReference type="PANTHER" id="PTHR47843:SF7">
    <property type="entry name" value="BTB DOMAIN-CONTAINING PROTEIN"/>
    <property type="match status" value="1"/>
</dbReference>